<proteinExistence type="inferred from homology"/>
<dbReference type="SUPFAM" id="SSF51695">
    <property type="entry name" value="PLC-like phosphodiesterases"/>
    <property type="match status" value="1"/>
</dbReference>
<sequence length="429" mass="46876">MRATTTCLALVALAADLAVAVPVKQPRWQHPAQDDYYVNLGPRPYYLIQNMTDGPLKQKLESCYNGPFEVTTWSIGHRGGGTLQFPEESVESTMAGARMGAGILECDVAFTSDLGLVCRHSICDLHTTTDILLRPELAAKCTVPFTPANDTADADALCCTSDITMAEYTTLCSKMDGFNASATTPEDYQHGTPSFRTDLYNTCAQVMTLESYIDLVDSLPGYRNFTPELKTPPEQVPMPFQGHYTQAQYARDMIDTFIHKGIAPARVWPQSFNPADIYLWLNEYPAWGAQAVFLDEDGDVASNFSTAVARLPALKASGVNIISPPYPFLLAIGGPNNDTIVPSIYATTAMAAGLDIIAWSFDRSGPLDQVRADDDYYWSSIAPIISYDGQAYEALDVLARQIGIKAIFSDWSATVTYYANCMGLKGPGH</sequence>
<dbReference type="Proteomes" id="UP000078343">
    <property type="component" value="Unassembled WGS sequence"/>
</dbReference>
<feature type="domain" description="GP-PDE" evidence="8">
    <location>
        <begin position="77"/>
        <end position="410"/>
    </location>
</feature>
<evidence type="ECO:0000256" key="1">
    <source>
        <dbReference type="ARBA" id="ARBA00007277"/>
    </source>
</evidence>
<evidence type="ECO:0000256" key="4">
    <source>
        <dbReference type="ARBA" id="ARBA00022798"/>
    </source>
</evidence>
<evidence type="ECO:0000256" key="6">
    <source>
        <dbReference type="ARBA" id="ARBA00047512"/>
    </source>
</evidence>
<gene>
    <name evidence="9" type="ORF">AYL99_03644</name>
</gene>
<feature type="signal peptide" evidence="7">
    <location>
        <begin position="1"/>
        <end position="20"/>
    </location>
</feature>
<dbReference type="STRING" id="1367422.A0A178ZPQ3"/>
<evidence type="ECO:0000313" key="9">
    <source>
        <dbReference type="EMBL" id="OAP61441.1"/>
    </source>
</evidence>
<keyword evidence="10" id="KW-1185">Reference proteome</keyword>
<keyword evidence="5" id="KW-0378">Hydrolase</keyword>
<dbReference type="GO" id="GO:0008889">
    <property type="term" value="F:glycerophosphodiester phosphodiesterase activity"/>
    <property type="evidence" value="ECO:0007669"/>
    <property type="project" value="UniProtKB-EC"/>
</dbReference>
<protein>
    <recommendedName>
        <fullName evidence="2">glycerophosphodiester phosphodiesterase</fullName>
        <ecNumber evidence="2">3.1.4.46</ecNumber>
    </recommendedName>
</protein>
<evidence type="ECO:0000256" key="5">
    <source>
        <dbReference type="ARBA" id="ARBA00022801"/>
    </source>
</evidence>
<dbReference type="Pfam" id="PF03009">
    <property type="entry name" value="GDPD"/>
    <property type="match status" value="1"/>
</dbReference>
<evidence type="ECO:0000259" key="8">
    <source>
        <dbReference type="Pfam" id="PF03009"/>
    </source>
</evidence>
<dbReference type="AlphaFoldDB" id="A0A178ZPQ3"/>
<evidence type="ECO:0000256" key="7">
    <source>
        <dbReference type="SAM" id="SignalP"/>
    </source>
</evidence>
<dbReference type="InterPro" id="IPR017946">
    <property type="entry name" value="PLC-like_Pdiesterase_TIM-brl"/>
</dbReference>
<evidence type="ECO:0000256" key="2">
    <source>
        <dbReference type="ARBA" id="ARBA00012247"/>
    </source>
</evidence>
<comment type="similarity">
    <text evidence="1">Belongs to the glycerophosphoryl diester phosphodiesterase family.</text>
</comment>
<dbReference type="OrthoDB" id="1058301at2759"/>
<dbReference type="GO" id="GO:0006071">
    <property type="term" value="P:glycerol metabolic process"/>
    <property type="evidence" value="ECO:0007669"/>
    <property type="project" value="UniProtKB-KW"/>
</dbReference>
<keyword evidence="3 7" id="KW-0732">Signal</keyword>
<name>A0A178ZPQ3_9EURO</name>
<keyword evidence="4" id="KW-0319">Glycerol metabolism</keyword>
<dbReference type="PANTHER" id="PTHR43620">
    <property type="entry name" value="GLYCEROPHOSPHORYL DIESTER PHOSPHODIESTERASE"/>
    <property type="match status" value="1"/>
</dbReference>
<comment type="catalytic activity">
    <reaction evidence="6">
        <text>a sn-glycero-3-phosphodiester + H2O = an alcohol + sn-glycerol 3-phosphate + H(+)</text>
        <dbReference type="Rhea" id="RHEA:12969"/>
        <dbReference type="ChEBI" id="CHEBI:15377"/>
        <dbReference type="ChEBI" id="CHEBI:15378"/>
        <dbReference type="ChEBI" id="CHEBI:30879"/>
        <dbReference type="ChEBI" id="CHEBI:57597"/>
        <dbReference type="ChEBI" id="CHEBI:83408"/>
        <dbReference type="EC" id="3.1.4.46"/>
    </reaction>
</comment>
<comment type="caution">
    <text evidence="9">The sequence shown here is derived from an EMBL/GenBank/DDBJ whole genome shotgun (WGS) entry which is preliminary data.</text>
</comment>
<dbReference type="InterPro" id="IPR030395">
    <property type="entry name" value="GP_PDE_dom"/>
</dbReference>
<dbReference type="Gene3D" id="3.20.20.190">
    <property type="entry name" value="Phosphatidylinositol (PI) phosphodiesterase"/>
    <property type="match status" value="1"/>
</dbReference>
<dbReference type="PANTHER" id="PTHR43620:SF7">
    <property type="entry name" value="GLYCEROPHOSPHODIESTER PHOSPHODIESTERASE GDPD5-RELATED"/>
    <property type="match status" value="1"/>
</dbReference>
<dbReference type="GeneID" id="30007813"/>
<reference evidence="9 10" key="1">
    <citation type="submission" date="2016-04" db="EMBL/GenBank/DDBJ databases">
        <title>Draft genome of Fonsecaea erecta CBS 125763.</title>
        <authorList>
            <person name="Weiss V.A."/>
            <person name="Vicente V.A."/>
            <person name="Raittz R.T."/>
            <person name="Moreno L.F."/>
            <person name="De Souza E.M."/>
            <person name="Pedrosa F.O."/>
            <person name="Steffens M.B."/>
            <person name="Faoro H."/>
            <person name="Tadra-Sfeir M.Z."/>
            <person name="Najafzadeh M.J."/>
            <person name="Felipe M.S."/>
            <person name="Teixeira M."/>
            <person name="Sun J."/>
            <person name="Xi L."/>
            <person name="Gomes R."/>
            <person name="De Azevedo C.M."/>
            <person name="Salgado C.G."/>
            <person name="Da Silva M.B."/>
            <person name="Nascimento M.F."/>
            <person name="Queiroz-Telles F."/>
            <person name="Attili D.S."/>
            <person name="Gorbushina A."/>
        </authorList>
    </citation>
    <scope>NUCLEOTIDE SEQUENCE [LARGE SCALE GENOMIC DNA]</scope>
    <source>
        <strain evidence="9 10">CBS 125763</strain>
    </source>
</reference>
<feature type="chain" id="PRO_5008098699" description="glycerophosphodiester phosphodiesterase" evidence="7">
    <location>
        <begin position="21"/>
        <end position="429"/>
    </location>
</feature>
<accession>A0A178ZPQ3</accession>
<evidence type="ECO:0000256" key="3">
    <source>
        <dbReference type="ARBA" id="ARBA00022729"/>
    </source>
</evidence>
<organism evidence="9 10">
    <name type="scientific">Fonsecaea erecta</name>
    <dbReference type="NCBI Taxonomy" id="1367422"/>
    <lineage>
        <taxon>Eukaryota</taxon>
        <taxon>Fungi</taxon>
        <taxon>Dikarya</taxon>
        <taxon>Ascomycota</taxon>
        <taxon>Pezizomycotina</taxon>
        <taxon>Eurotiomycetes</taxon>
        <taxon>Chaetothyriomycetidae</taxon>
        <taxon>Chaetothyriales</taxon>
        <taxon>Herpotrichiellaceae</taxon>
        <taxon>Fonsecaea</taxon>
    </lineage>
</organism>
<dbReference type="RefSeq" id="XP_018694808.1">
    <property type="nucleotide sequence ID" value="XM_018835158.1"/>
</dbReference>
<dbReference type="EC" id="3.1.4.46" evidence="2"/>
<dbReference type="GO" id="GO:0006629">
    <property type="term" value="P:lipid metabolic process"/>
    <property type="evidence" value="ECO:0007669"/>
    <property type="project" value="InterPro"/>
</dbReference>
<evidence type="ECO:0000313" key="10">
    <source>
        <dbReference type="Proteomes" id="UP000078343"/>
    </source>
</evidence>
<dbReference type="EMBL" id="LVYI01000003">
    <property type="protein sequence ID" value="OAP61441.1"/>
    <property type="molecule type" value="Genomic_DNA"/>
</dbReference>